<dbReference type="EMBL" id="QGHB01000019">
    <property type="protein sequence ID" value="PWK81103.1"/>
    <property type="molecule type" value="Genomic_DNA"/>
</dbReference>
<feature type="compositionally biased region" description="Polar residues" evidence="1">
    <location>
        <begin position="95"/>
        <end position="106"/>
    </location>
</feature>
<comment type="caution">
    <text evidence="2">The sequence shown here is derived from an EMBL/GenBank/DDBJ whole genome shotgun (WGS) entry which is preliminary data.</text>
</comment>
<feature type="region of interest" description="Disordered" evidence="1">
    <location>
        <begin position="1"/>
        <end position="83"/>
    </location>
</feature>
<protein>
    <submittedName>
        <fullName evidence="2">Uncharacterized protein</fullName>
    </submittedName>
</protein>
<accession>A0A316HKT3</accession>
<dbReference type="Proteomes" id="UP000246005">
    <property type="component" value="Unassembled WGS sequence"/>
</dbReference>
<evidence type="ECO:0000313" key="2">
    <source>
        <dbReference type="EMBL" id="PWK81103.1"/>
    </source>
</evidence>
<proteinExistence type="predicted"/>
<gene>
    <name evidence="2" type="ORF">C8D88_11912</name>
</gene>
<reference evidence="2 3" key="1">
    <citation type="submission" date="2018-05" db="EMBL/GenBank/DDBJ databases">
        <title>Genomic Encyclopedia of Type Strains, Phase IV (KMG-IV): sequencing the most valuable type-strain genomes for metagenomic binning, comparative biology and taxonomic classification.</title>
        <authorList>
            <person name="Goeker M."/>
        </authorList>
    </citation>
    <scope>NUCLEOTIDE SEQUENCE [LARGE SCALE GENOMIC DNA]</scope>
    <source>
        <strain evidence="2 3">DSM 45480</strain>
    </source>
</reference>
<feature type="region of interest" description="Disordered" evidence="1">
    <location>
        <begin position="247"/>
        <end position="316"/>
    </location>
</feature>
<evidence type="ECO:0000313" key="3">
    <source>
        <dbReference type="Proteomes" id="UP000246005"/>
    </source>
</evidence>
<dbReference type="AlphaFoldDB" id="A0A316HKT3"/>
<evidence type="ECO:0000256" key="1">
    <source>
        <dbReference type="SAM" id="MobiDB-lite"/>
    </source>
</evidence>
<feature type="compositionally biased region" description="Polar residues" evidence="1">
    <location>
        <begin position="249"/>
        <end position="279"/>
    </location>
</feature>
<sequence>MTTRHEREHEQAAAAVSAQGDEPVDVQPGRPRHHRRETQQSAPQVPGISHTGRECCLDRMNPSSAGSQARARRPTGGERHRRRWCRLRRDHRGQSCTNTCTESKSVTIPPRPDRRRGTRAVKVPRPACGPCQAMAGDLTAGAGEADRRRGHTYGTVVNTERAGVAVLCADATAMARGLATPPEGIKNEAVGGQLPHTRARGRRRAVLHPRRAGTSAAIHAGVTRGVPALDVVAAVARITTLAAAPHQLTPANNGHHTDSVTASSTLPTAQDSSTSTDKPSTACAPPLVRSRSVMTVPRIPPGVGVSPADPLCYRRR</sequence>
<feature type="compositionally biased region" description="Basic and acidic residues" evidence="1">
    <location>
        <begin position="1"/>
        <end position="11"/>
    </location>
</feature>
<name>A0A316HKT3_9PSEU</name>
<organism evidence="2 3">
    <name type="scientific">Lentzea atacamensis</name>
    <dbReference type="NCBI Taxonomy" id="531938"/>
    <lineage>
        <taxon>Bacteria</taxon>
        <taxon>Bacillati</taxon>
        <taxon>Actinomycetota</taxon>
        <taxon>Actinomycetes</taxon>
        <taxon>Pseudonocardiales</taxon>
        <taxon>Pseudonocardiaceae</taxon>
        <taxon>Lentzea</taxon>
    </lineage>
</organism>
<feature type="region of interest" description="Disordered" evidence="1">
    <location>
        <begin position="95"/>
        <end position="125"/>
    </location>
</feature>